<feature type="region of interest" description="Disordered" evidence="5">
    <location>
        <begin position="73"/>
        <end position="110"/>
    </location>
</feature>
<feature type="compositionally biased region" description="Low complexity" evidence="5">
    <location>
        <begin position="523"/>
        <end position="541"/>
    </location>
</feature>
<sequence length="664" mass="70623">MARASLASSDNTAPHSEELQGQQRGARPPRTSRVLKRKTDHSLIERRRRDKINERLVRLQNIVPACKAEAEELLRSKPPPPAVAVPVGDAGAPRPRRGSRRAKQSPVWTQEQLDRRIDGDMVLEKLCIISHTYDYVLELMQQVKAYGALCKCDPPVEQQQQHSAAPDHTLSSSVAQDAHRAFAHNLVISDKEQPQLQQHPSEESRAGLSNSHHPDSHPAPDPCPEAAPAAPVIDSYTSPSPHGSSAASSPSSPAQMATPPACCKKHRTHAAATAAWRFWGSDHPIPVTSATTVTTAPSQRGHAYGRSAASQSGVQANPAAQAQAQTKTHTHARQHPAVAVEHKDTDHHACSSPASSCGSSLAFASDDDDTYSVFRIGEVGSSADDLELCVRANTSSGGGGSTSSCTSKALPLLCAPAMSRMDASYIWTDLSAERKRRRHDADEGLSAQQQQHAPRPVRRAQDAVRCALKRPRVFLPFAASAPAVVDSAGEHALSKAPPRRTGDKPAEAAAEGVLPWLSMPVLSSSKSTSSSAPPSSTLRGSYRPQTHTLPNAAYPRLSISGKTLAPAPAHDHICGVHGPHLPLPLALGLSMPARGRVRMQPKHAAQIFHQQQPLEQLHLRRPAAHGHVTATGGGEDGLVRCAEVISAGVSGAGAGRDSSVRSSL</sequence>
<dbReference type="InParanoid" id="A0A066VUU3"/>
<evidence type="ECO:0000313" key="7">
    <source>
        <dbReference type="EMBL" id="KDN45251.1"/>
    </source>
</evidence>
<dbReference type="AlphaFoldDB" id="A0A066VUU3"/>
<dbReference type="SUPFAM" id="SSF47459">
    <property type="entry name" value="HLH, helix-loop-helix DNA-binding domain"/>
    <property type="match status" value="1"/>
</dbReference>
<dbReference type="GO" id="GO:0000981">
    <property type="term" value="F:DNA-binding transcription factor activity, RNA polymerase II-specific"/>
    <property type="evidence" value="ECO:0007669"/>
    <property type="project" value="TreeGrafter"/>
</dbReference>
<dbReference type="Proteomes" id="UP000027361">
    <property type="component" value="Unassembled WGS sequence"/>
</dbReference>
<feature type="domain" description="BHLH" evidence="6">
    <location>
        <begin position="36"/>
        <end position="139"/>
    </location>
</feature>
<dbReference type="HOGENOM" id="CLU_413423_0_0_1"/>
<evidence type="ECO:0000313" key="8">
    <source>
        <dbReference type="Proteomes" id="UP000027361"/>
    </source>
</evidence>
<dbReference type="GO" id="GO:0000978">
    <property type="term" value="F:RNA polymerase II cis-regulatory region sequence-specific DNA binding"/>
    <property type="evidence" value="ECO:0007669"/>
    <property type="project" value="TreeGrafter"/>
</dbReference>
<feature type="compositionally biased region" description="Low complexity" evidence="5">
    <location>
        <begin position="238"/>
        <end position="261"/>
    </location>
</feature>
<dbReference type="RefSeq" id="XP_013243108.1">
    <property type="nucleotide sequence ID" value="XM_013387654.1"/>
</dbReference>
<evidence type="ECO:0000259" key="6">
    <source>
        <dbReference type="PROSITE" id="PS50888"/>
    </source>
</evidence>
<dbReference type="SMART" id="SM00353">
    <property type="entry name" value="HLH"/>
    <property type="match status" value="1"/>
</dbReference>
<evidence type="ECO:0000256" key="4">
    <source>
        <dbReference type="ARBA" id="ARBA00023242"/>
    </source>
</evidence>
<organism evidence="7 8">
    <name type="scientific">Tilletiaria anomala (strain ATCC 24038 / CBS 436.72 / UBC 951)</name>
    <dbReference type="NCBI Taxonomy" id="1037660"/>
    <lineage>
        <taxon>Eukaryota</taxon>
        <taxon>Fungi</taxon>
        <taxon>Dikarya</taxon>
        <taxon>Basidiomycota</taxon>
        <taxon>Ustilaginomycotina</taxon>
        <taxon>Exobasidiomycetes</taxon>
        <taxon>Georgefischeriales</taxon>
        <taxon>Tilletiariaceae</taxon>
        <taxon>Tilletiaria</taxon>
    </lineage>
</organism>
<feature type="region of interest" description="Disordered" evidence="5">
    <location>
        <begin position="489"/>
        <end position="508"/>
    </location>
</feature>
<name>A0A066VUU3_TILAU</name>
<dbReference type="STRING" id="1037660.A0A066VUU3"/>
<feature type="compositionally biased region" description="Low complexity" evidence="5">
    <location>
        <begin position="84"/>
        <end position="93"/>
    </location>
</feature>
<feature type="compositionally biased region" description="Polar residues" evidence="5">
    <location>
        <begin position="1"/>
        <end position="23"/>
    </location>
</feature>
<feature type="region of interest" description="Disordered" evidence="5">
    <location>
        <begin position="192"/>
        <end position="263"/>
    </location>
</feature>
<feature type="region of interest" description="Disordered" evidence="5">
    <location>
        <begin position="1"/>
        <end position="50"/>
    </location>
</feature>
<evidence type="ECO:0000256" key="3">
    <source>
        <dbReference type="ARBA" id="ARBA00023163"/>
    </source>
</evidence>
<dbReference type="InterPro" id="IPR011598">
    <property type="entry name" value="bHLH_dom"/>
</dbReference>
<feature type="compositionally biased region" description="Basic and acidic residues" evidence="5">
    <location>
        <begin position="40"/>
        <end position="50"/>
    </location>
</feature>
<reference evidence="7 8" key="1">
    <citation type="submission" date="2014-05" db="EMBL/GenBank/DDBJ databases">
        <title>Draft genome sequence of a rare smut relative, Tilletiaria anomala UBC 951.</title>
        <authorList>
            <consortium name="DOE Joint Genome Institute"/>
            <person name="Toome M."/>
            <person name="Kuo A."/>
            <person name="Henrissat B."/>
            <person name="Lipzen A."/>
            <person name="Tritt A."/>
            <person name="Yoshinaga Y."/>
            <person name="Zane M."/>
            <person name="Barry K."/>
            <person name="Grigoriev I.V."/>
            <person name="Spatafora J.W."/>
            <person name="Aimea M.C."/>
        </authorList>
    </citation>
    <scope>NUCLEOTIDE SEQUENCE [LARGE SCALE GENOMIC DNA]</scope>
    <source>
        <strain evidence="7 8">UBC 951</strain>
    </source>
</reference>
<dbReference type="InterPro" id="IPR036638">
    <property type="entry name" value="HLH_DNA-bd_sf"/>
</dbReference>
<feature type="region of interest" description="Disordered" evidence="5">
    <location>
        <begin position="293"/>
        <end position="357"/>
    </location>
</feature>
<keyword evidence="8" id="KW-1185">Reference proteome</keyword>
<comment type="caution">
    <text evidence="7">The sequence shown here is derived from an EMBL/GenBank/DDBJ whole genome shotgun (WGS) entry which is preliminary data.</text>
</comment>
<evidence type="ECO:0000256" key="1">
    <source>
        <dbReference type="ARBA" id="ARBA00004123"/>
    </source>
</evidence>
<dbReference type="Pfam" id="PF00010">
    <property type="entry name" value="HLH"/>
    <property type="match status" value="1"/>
</dbReference>
<dbReference type="OrthoDB" id="690068at2759"/>
<feature type="region of interest" description="Disordered" evidence="5">
    <location>
        <begin position="523"/>
        <end position="550"/>
    </location>
</feature>
<keyword evidence="3" id="KW-0804">Transcription</keyword>
<keyword evidence="4" id="KW-0539">Nucleus</keyword>
<accession>A0A066VUU3</accession>
<dbReference type="GeneID" id="25267223"/>
<feature type="compositionally biased region" description="Low complexity" evidence="5">
    <location>
        <begin position="315"/>
        <end position="327"/>
    </location>
</feature>
<dbReference type="PANTHER" id="PTHR46117:SF3">
    <property type="entry name" value="FI24210P1"/>
    <property type="match status" value="1"/>
</dbReference>
<feature type="region of interest" description="Disordered" evidence="5">
    <location>
        <begin position="437"/>
        <end position="461"/>
    </location>
</feature>
<dbReference type="InterPro" id="IPR051732">
    <property type="entry name" value="USF"/>
</dbReference>
<protein>
    <recommendedName>
        <fullName evidence="6">BHLH domain-containing protein</fullName>
    </recommendedName>
</protein>
<evidence type="ECO:0000256" key="5">
    <source>
        <dbReference type="SAM" id="MobiDB-lite"/>
    </source>
</evidence>
<proteinExistence type="predicted"/>
<dbReference type="PROSITE" id="PS50888">
    <property type="entry name" value="BHLH"/>
    <property type="match status" value="1"/>
</dbReference>
<keyword evidence="2" id="KW-0805">Transcription regulation</keyword>
<feature type="compositionally biased region" description="Basic residues" evidence="5">
    <location>
        <begin position="94"/>
        <end position="103"/>
    </location>
</feature>
<dbReference type="PANTHER" id="PTHR46117">
    <property type="entry name" value="FI24210P1"/>
    <property type="match status" value="1"/>
</dbReference>
<dbReference type="EMBL" id="JMSN01000044">
    <property type="protein sequence ID" value="KDN45251.1"/>
    <property type="molecule type" value="Genomic_DNA"/>
</dbReference>
<evidence type="ECO:0000256" key="2">
    <source>
        <dbReference type="ARBA" id="ARBA00023015"/>
    </source>
</evidence>
<gene>
    <name evidence="7" type="ORF">K437DRAFT_294626</name>
</gene>
<feature type="compositionally biased region" description="Basic and acidic residues" evidence="5">
    <location>
        <begin position="340"/>
        <end position="349"/>
    </location>
</feature>
<dbReference type="Gene3D" id="4.10.280.10">
    <property type="entry name" value="Helix-loop-helix DNA-binding domain"/>
    <property type="match status" value="1"/>
</dbReference>
<dbReference type="GO" id="GO:0046983">
    <property type="term" value="F:protein dimerization activity"/>
    <property type="evidence" value="ECO:0007669"/>
    <property type="project" value="InterPro"/>
</dbReference>
<dbReference type="GO" id="GO:0005634">
    <property type="term" value="C:nucleus"/>
    <property type="evidence" value="ECO:0007669"/>
    <property type="project" value="UniProtKB-SubCell"/>
</dbReference>
<comment type="subcellular location">
    <subcellularLocation>
        <location evidence="1">Nucleus</location>
    </subcellularLocation>
</comment>